<feature type="transmembrane region" description="Helical" evidence="1">
    <location>
        <begin position="28"/>
        <end position="49"/>
    </location>
</feature>
<keyword evidence="1" id="KW-0472">Membrane</keyword>
<dbReference type="Pfam" id="PF11201">
    <property type="entry name" value="DUF2982"/>
    <property type="match status" value="1"/>
</dbReference>
<dbReference type="InterPro" id="IPR021367">
    <property type="entry name" value="DUF2982"/>
</dbReference>
<feature type="transmembrane region" description="Helical" evidence="1">
    <location>
        <begin position="55"/>
        <end position="74"/>
    </location>
</feature>
<sequence length="253" mass="28472">MAHNSSPQHQDENNGYQGAKIRAQGSRYGAQTLLISAGVLLVLVAVIKFRPGEVLLAEIFILSASLVGVLVGFLKLREPFYSIYLDKGKLSYNHKYGCWQLAVGNLARVGVVQVQRQGQVLDLNVIGICLRDEDEFLGRLSPRLAGRLLVEQRHFLIQAIKAYCQDGKECPPHWLVEDTDYISETGCKYTGLLAMFANRMNNLKLLTGYHILLPAAALDRDIWTFSYMLHRWQQDPELTVSRLRRELSVASGK</sequence>
<keyword evidence="3" id="KW-1185">Reference proteome</keyword>
<evidence type="ECO:0000256" key="1">
    <source>
        <dbReference type="SAM" id="Phobius"/>
    </source>
</evidence>
<reference evidence="2 3" key="1">
    <citation type="submission" date="2024-03" db="EMBL/GenBank/DDBJ databases">
        <title>Pseudoalteromonas qingdaonensis sp. nov., isolated from the intestines of marine benthic organisms.</title>
        <authorList>
            <person name="Lin X."/>
            <person name="Fang S."/>
            <person name="Hu X."/>
        </authorList>
    </citation>
    <scope>NUCLEOTIDE SEQUENCE [LARGE SCALE GENOMIC DNA]</scope>
    <source>
        <strain evidence="2 3">YIC-827</strain>
    </source>
</reference>
<comment type="caution">
    <text evidence="2">The sequence shown here is derived from an EMBL/GenBank/DDBJ whole genome shotgun (WGS) entry which is preliminary data.</text>
</comment>
<evidence type="ECO:0000313" key="3">
    <source>
        <dbReference type="Proteomes" id="UP001447008"/>
    </source>
</evidence>
<proteinExistence type="predicted"/>
<name>A0ABU9MUX4_9GAMM</name>
<organism evidence="2 3">
    <name type="scientific">Pseudoalteromonas qingdaonensis</name>
    <dbReference type="NCBI Taxonomy" id="3131913"/>
    <lineage>
        <taxon>Bacteria</taxon>
        <taxon>Pseudomonadati</taxon>
        <taxon>Pseudomonadota</taxon>
        <taxon>Gammaproteobacteria</taxon>
        <taxon>Alteromonadales</taxon>
        <taxon>Pseudoalteromonadaceae</taxon>
        <taxon>Pseudoalteromonas</taxon>
    </lineage>
</organism>
<keyword evidence="1" id="KW-0812">Transmembrane</keyword>
<dbReference type="RefSeq" id="WP_342675634.1">
    <property type="nucleotide sequence ID" value="NZ_JBCGCU010000001.1"/>
</dbReference>
<evidence type="ECO:0000313" key="2">
    <source>
        <dbReference type="EMBL" id="MEM0514102.1"/>
    </source>
</evidence>
<protein>
    <submittedName>
        <fullName evidence="2">DUF2982 domain-containing protein</fullName>
    </submittedName>
</protein>
<keyword evidence="1" id="KW-1133">Transmembrane helix</keyword>
<accession>A0ABU9MUX4</accession>
<dbReference type="Proteomes" id="UP001447008">
    <property type="component" value="Unassembled WGS sequence"/>
</dbReference>
<gene>
    <name evidence="2" type="ORF">WCN91_01375</name>
</gene>
<dbReference type="EMBL" id="JBCGCU010000001">
    <property type="protein sequence ID" value="MEM0514102.1"/>
    <property type="molecule type" value="Genomic_DNA"/>
</dbReference>